<reference evidence="5 6" key="1">
    <citation type="submission" date="2017-07" db="EMBL/GenBank/DDBJ databases">
        <authorList>
            <person name="Talla V."/>
            <person name="Backstrom N."/>
        </authorList>
    </citation>
    <scope>NUCLEOTIDE SEQUENCE [LARGE SCALE GENOMIC DNA]</scope>
</reference>
<evidence type="ECO:0000256" key="4">
    <source>
        <dbReference type="ARBA" id="ARBA00038402"/>
    </source>
</evidence>
<dbReference type="GO" id="GO:0046872">
    <property type="term" value="F:metal ion binding"/>
    <property type="evidence" value="ECO:0007669"/>
    <property type="project" value="UniProtKB-KW"/>
</dbReference>
<dbReference type="PANTHER" id="PTHR14742">
    <property type="entry name" value="RIBONUCLEASE P SUBUNIT P21"/>
    <property type="match status" value="1"/>
</dbReference>
<keyword evidence="3" id="KW-0862">Zinc</keyword>
<comment type="similarity">
    <text evidence="4">Belongs to the eukaryotic/archaeal RNase P protein component 4 family.</text>
</comment>
<gene>
    <name evidence="5" type="ORF">LSINAPIS_LOCUS11504</name>
</gene>
<keyword evidence="6" id="KW-1185">Reference proteome</keyword>
<dbReference type="PANTHER" id="PTHR14742:SF0">
    <property type="entry name" value="RIBONUCLEASE P PROTEIN SUBUNIT P21"/>
    <property type="match status" value="1"/>
</dbReference>
<dbReference type="InterPro" id="IPR007175">
    <property type="entry name" value="Rpr2/Snm1/Rpp21"/>
</dbReference>
<name>A0A5E4QVK4_9NEOP</name>
<keyword evidence="1" id="KW-0819">tRNA processing</keyword>
<dbReference type="Pfam" id="PF04032">
    <property type="entry name" value="Rpr2"/>
    <property type="match status" value="1"/>
</dbReference>
<evidence type="ECO:0000313" key="5">
    <source>
        <dbReference type="EMBL" id="VVD00972.1"/>
    </source>
</evidence>
<accession>A0A5E4QVK4</accession>
<evidence type="ECO:0000256" key="1">
    <source>
        <dbReference type="ARBA" id="ARBA00022694"/>
    </source>
</evidence>
<evidence type="ECO:0000256" key="3">
    <source>
        <dbReference type="ARBA" id="ARBA00022833"/>
    </source>
</evidence>
<proteinExistence type="inferred from homology"/>
<dbReference type="GO" id="GO:0005655">
    <property type="term" value="C:nucleolar ribonuclease P complex"/>
    <property type="evidence" value="ECO:0007669"/>
    <property type="project" value="TreeGrafter"/>
</dbReference>
<sequence>MGKEAGNDAFQRINYLYQISKEVTEKNPALGAYYNKLIINVAKKNVLKIHPDIKKQLCKKCHALTSIQLTKLKCKNNVKYIPTKCKICNMERNFIIDKKKDSIWLDRPEAVLKIIN</sequence>
<evidence type="ECO:0000313" key="6">
    <source>
        <dbReference type="Proteomes" id="UP000324832"/>
    </source>
</evidence>
<dbReference type="GO" id="GO:0008033">
    <property type="term" value="P:tRNA processing"/>
    <property type="evidence" value="ECO:0007669"/>
    <property type="project" value="UniProtKB-KW"/>
</dbReference>
<evidence type="ECO:0000256" key="2">
    <source>
        <dbReference type="ARBA" id="ARBA00022723"/>
    </source>
</evidence>
<dbReference type="Proteomes" id="UP000324832">
    <property type="component" value="Unassembled WGS sequence"/>
</dbReference>
<organism evidence="5 6">
    <name type="scientific">Leptidea sinapis</name>
    <dbReference type="NCBI Taxonomy" id="189913"/>
    <lineage>
        <taxon>Eukaryota</taxon>
        <taxon>Metazoa</taxon>
        <taxon>Ecdysozoa</taxon>
        <taxon>Arthropoda</taxon>
        <taxon>Hexapoda</taxon>
        <taxon>Insecta</taxon>
        <taxon>Pterygota</taxon>
        <taxon>Neoptera</taxon>
        <taxon>Endopterygota</taxon>
        <taxon>Lepidoptera</taxon>
        <taxon>Glossata</taxon>
        <taxon>Ditrysia</taxon>
        <taxon>Papilionoidea</taxon>
        <taxon>Pieridae</taxon>
        <taxon>Dismorphiinae</taxon>
        <taxon>Leptidea</taxon>
    </lineage>
</organism>
<protein>
    <submittedName>
        <fullName evidence="5">Uncharacterized protein</fullName>
    </submittedName>
</protein>
<dbReference type="AlphaFoldDB" id="A0A5E4QVK4"/>
<dbReference type="EMBL" id="FZQP02005110">
    <property type="protein sequence ID" value="VVD00972.1"/>
    <property type="molecule type" value="Genomic_DNA"/>
</dbReference>
<keyword evidence="2" id="KW-0479">Metal-binding</keyword>